<reference evidence="2 3" key="1">
    <citation type="submission" date="2019-06" db="EMBL/GenBank/DDBJ databases">
        <title>WGS assembly of Gossypium darwinii.</title>
        <authorList>
            <person name="Chen Z.J."/>
            <person name="Sreedasyam A."/>
            <person name="Ando A."/>
            <person name="Song Q."/>
            <person name="De L."/>
            <person name="Hulse-Kemp A."/>
            <person name="Ding M."/>
            <person name="Ye W."/>
            <person name="Kirkbride R."/>
            <person name="Jenkins J."/>
            <person name="Plott C."/>
            <person name="Lovell J."/>
            <person name="Lin Y.-M."/>
            <person name="Vaughn R."/>
            <person name="Liu B."/>
            <person name="Li W."/>
            <person name="Simpson S."/>
            <person name="Scheffler B."/>
            <person name="Saski C."/>
            <person name="Grover C."/>
            <person name="Hu G."/>
            <person name="Conover J."/>
            <person name="Carlson J."/>
            <person name="Shu S."/>
            <person name="Boston L."/>
            <person name="Williams M."/>
            <person name="Peterson D."/>
            <person name="Mcgee K."/>
            <person name="Jones D."/>
            <person name="Wendel J."/>
            <person name="Stelly D."/>
            <person name="Grimwood J."/>
            <person name="Schmutz J."/>
        </authorList>
    </citation>
    <scope>NUCLEOTIDE SEQUENCE [LARGE SCALE GENOMIC DNA]</scope>
    <source>
        <strain evidence="2">1808015.09</strain>
    </source>
</reference>
<evidence type="ECO:0000313" key="2">
    <source>
        <dbReference type="EMBL" id="TYH19514.1"/>
    </source>
</evidence>
<dbReference type="InterPro" id="IPR036691">
    <property type="entry name" value="Endo/exonu/phosph_ase_sf"/>
</dbReference>
<gene>
    <name evidence="2" type="ORF">ES288_A05G358000v1</name>
</gene>
<dbReference type="Proteomes" id="UP000323506">
    <property type="component" value="Chromosome A05"/>
</dbReference>
<feature type="domain" description="Endonuclease/exonuclease/phosphatase" evidence="1">
    <location>
        <begin position="5"/>
        <end position="224"/>
    </location>
</feature>
<accession>A0A5D2GN72</accession>
<protein>
    <recommendedName>
        <fullName evidence="1">Endonuclease/exonuclease/phosphatase domain-containing protein</fullName>
    </recommendedName>
</protein>
<dbReference type="GO" id="GO:0003824">
    <property type="term" value="F:catalytic activity"/>
    <property type="evidence" value="ECO:0007669"/>
    <property type="project" value="InterPro"/>
</dbReference>
<evidence type="ECO:0000313" key="3">
    <source>
        <dbReference type="Proteomes" id="UP000323506"/>
    </source>
</evidence>
<dbReference type="InterPro" id="IPR005135">
    <property type="entry name" value="Endo/exonuclease/phosphatase"/>
</dbReference>
<sequence length="335" mass="39134">MKFLCWNCSGLGNPVKLRKLKQLLVVNNPNLIFLSETKMSNNEFRRVQNICRLQNGLVVNSEGWSRGLVLMWRDGTNVSIQSYSKHQIDSIVNLENNKKMRVTRFYGHANPNLRSSLWDILRRVRDLVRENWVVGGDFNTILNEAEKEGRRRGMRVHMNDFKEVMDELALVDIKSDSGWFTWVNKRSGSGLIKKRIDRFLTSVSVVENFPFITTKVVRQTQSDHDAIFLDLWVRKPKDFSNDPRMCFKFDLCWVSDMKAKYVIGNAWNKVDTEYGDKLDKVRSILTQRSRSKCLREGDRNTRYFHAKASGQLKKNIIEKLKDMEGNWVTNSKDIS</sequence>
<proteinExistence type="predicted"/>
<dbReference type="AlphaFoldDB" id="A0A5D2GN72"/>
<dbReference type="PANTHER" id="PTHR33710:SF64">
    <property type="entry name" value="ENDONUCLEASE_EXONUCLEASE_PHOSPHATASE DOMAIN-CONTAINING PROTEIN"/>
    <property type="match status" value="1"/>
</dbReference>
<name>A0A5D2GN72_GOSDA</name>
<dbReference type="EMBL" id="CM017692">
    <property type="protein sequence ID" value="TYH19514.1"/>
    <property type="molecule type" value="Genomic_DNA"/>
</dbReference>
<dbReference type="SUPFAM" id="SSF56219">
    <property type="entry name" value="DNase I-like"/>
    <property type="match status" value="1"/>
</dbReference>
<dbReference type="PANTHER" id="PTHR33710">
    <property type="entry name" value="BNAC02G09200D PROTEIN"/>
    <property type="match status" value="1"/>
</dbReference>
<dbReference type="Pfam" id="PF03372">
    <property type="entry name" value="Exo_endo_phos"/>
    <property type="match status" value="1"/>
</dbReference>
<evidence type="ECO:0000259" key="1">
    <source>
        <dbReference type="Pfam" id="PF03372"/>
    </source>
</evidence>
<dbReference type="Gene3D" id="3.60.10.10">
    <property type="entry name" value="Endonuclease/exonuclease/phosphatase"/>
    <property type="match status" value="1"/>
</dbReference>
<organism evidence="2 3">
    <name type="scientific">Gossypium darwinii</name>
    <name type="common">Darwin's cotton</name>
    <name type="synonym">Gossypium barbadense var. darwinii</name>
    <dbReference type="NCBI Taxonomy" id="34276"/>
    <lineage>
        <taxon>Eukaryota</taxon>
        <taxon>Viridiplantae</taxon>
        <taxon>Streptophyta</taxon>
        <taxon>Embryophyta</taxon>
        <taxon>Tracheophyta</taxon>
        <taxon>Spermatophyta</taxon>
        <taxon>Magnoliopsida</taxon>
        <taxon>eudicotyledons</taxon>
        <taxon>Gunneridae</taxon>
        <taxon>Pentapetalae</taxon>
        <taxon>rosids</taxon>
        <taxon>malvids</taxon>
        <taxon>Malvales</taxon>
        <taxon>Malvaceae</taxon>
        <taxon>Malvoideae</taxon>
        <taxon>Gossypium</taxon>
    </lineage>
</organism>
<keyword evidence="3" id="KW-1185">Reference proteome</keyword>